<dbReference type="Pfam" id="PF22972">
    <property type="entry name" value="EVH1_PP4R3"/>
    <property type="match status" value="1"/>
</dbReference>
<dbReference type="InterPro" id="IPR055236">
    <property type="entry name" value="EVH1_PP4R3"/>
</dbReference>
<keyword evidence="2" id="KW-0539">Nucleus</keyword>
<sequence>MTLGDSQVRVKVYQLEDGVTWIDRGIGFCTLEDYQGVLHLNVVSESEVNHLLLDCVVQKGEVYQKQESALIVWTEPTGEDLALSFEEQEGCLSILNQINEFENVVKGKYAVLVENALNGSLQPQDDIRLPLPSMGTLQEIERIVREAGQSVYQRDKLVAYITGEGYLERLRDLHETCEDLDATEELHIIYNIARQIILLNDSSMFECIIRDEHIIGIAGMLEYDPQNPVEPGTYRSFLSDNSRFKEIVPIPDAEIRTKIHQTFRIQYLKDVVLPQIVDEGTLPVINALLFFNQAQIANYVHHNDEFLDELFGILRRQDDSKKKRDVVLFVRQFCNMSKSLPITYRVGLYRTLCQHGLFSAFEYALQDGDETLREIGMDVLMSVLEQDRALVRSYMLDQQRQQCGGPTLLDIIVEGSRHHIGSAIQILCSDAIRALLDTLTPSFDSMGAPVDAAVNSVVERETNGFLALFYEAYARDLLAPLFQSTREEVTMMAPGSDEAGSLFFLCDLLSSMVRAHVPQAREFVLSSGVMRSVLLLFGARAIYLRLAALRFVRVCVAQPNDAFMKYVSSSGALGMVVNLFVEMLPRDNLASSACQELLMFVAKQRTSSLLPHIL</sequence>
<dbReference type="PANTHER" id="PTHR23318">
    <property type="entry name" value="ATP SYNTHASE GAMMA-RELATED"/>
    <property type="match status" value="1"/>
</dbReference>
<evidence type="ECO:0000259" key="3">
    <source>
        <dbReference type="Pfam" id="PF04802"/>
    </source>
</evidence>
<dbReference type="Proteomes" id="UP000242474">
    <property type="component" value="Unassembled WGS sequence"/>
</dbReference>
<name>A0A2G5BGQ2_COERN</name>
<dbReference type="PANTHER" id="PTHR23318:SF0">
    <property type="entry name" value="SERINE_THREONINE-PROTEIN PHOSPHATASE 4 REGULATORY SUBUNIT 3"/>
    <property type="match status" value="1"/>
</dbReference>
<accession>A0A2G5BGQ2</accession>
<dbReference type="Pfam" id="PF04802">
    <property type="entry name" value="PP4R3"/>
    <property type="match status" value="1"/>
</dbReference>
<dbReference type="EMBL" id="KZ303491">
    <property type="protein sequence ID" value="PIA18185.1"/>
    <property type="molecule type" value="Genomic_DNA"/>
</dbReference>
<dbReference type="InterPro" id="IPR011989">
    <property type="entry name" value="ARM-like"/>
</dbReference>
<feature type="non-terminal residue" evidence="5">
    <location>
        <position position="614"/>
    </location>
</feature>
<evidence type="ECO:0000259" key="4">
    <source>
        <dbReference type="Pfam" id="PF22972"/>
    </source>
</evidence>
<dbReference type="InterPro" id="IPR016024">
    <property type="entry name" value="ARM-type_fold"/>
</dbReference>
<dbReference type="InterPro" id="IPR006887">
    <property type="entry name" value="P4R3-like_central_dom"/>
</dbReference>
<protein>
    <submittedName>
        <fullName evidence="5">DUF625-domain-containing protein</fullName>
    </submittedName>
</protein>
<dbReference type="InterPro" id="IPR051137">
    <property type="entry name" value="PP4R3-like"/>
</dbReference>
<evidence type="ECO:0000313" key="6">
    <source>
        <dbReference type="Proteomes" id="UP000242474"/>
    </source>
</evidence>
<evidence type="ECO:0000256" key="2">
    <source>
        <dbReference type="ARBA" id="ARBA00023242"/>
    </source>
</evidence>
<organism evidence="5 6">
    <name type="scientific">Coemansia reversa (strain ATCC 12441 / NRRL 1564)</name>
    <dbReference type="NCBI Taxonomy" id="763665"/>
    <lineage>
        <taxon>Eukaryota</taxon>
        <taxon>Fungi</taxon>
        <taxon>Fungi incertae sedis</taxon>
        <taxon>Zoopagomycota</taxon>
        <taxon>Kickxellomycotina</taxon>
        <taxon>Kickxellomycetes</taxon>
        <taxon>Kickxellales</taxon>
        <taxon>Kickxellaceae</taxon>
        <taxon>Coemansia</taxon>
    </lineage>
</organism>
<dbReference type="GO" id="GO:0030289">
    <property type="term" value="C:protein phosphatase 4 complex"/>
    <property type="evidence" value="ECO:0007669"/>
    <property type="project" value="TreeGrafter"/>
</dbReference>
<feature type="domain" description="Serine/threonine-protein phosphatase 4 regulatory subunit 3-like central" evidence="3">
    <location>
        <begin position="139"/>
        <end position="613"/>
    </location>
</feature>
<dbReference type="Gene3D" id="1.25.10.10">
    <property type="entry name" value="Leucine-rich Repeat Variant"/>
    <property type="match status" value="1"/>
</dbReference>
<dbReference type="GO" id="GO:0072542">
    <property type="term" value="F:protein phosphatase activator activity"/>
    <property type="evidence" value="ECO:0007669"/>
    <property type="project" value="TreeGrafter"/>
</dbReference>
<evidence type="ECO:0000256" key="1">
    <source>
        <dbReference type="ARBA" id="ARBA00004123"/>
    </source>
</evidence>
<comment type="subcellular location">
    <subcellularLocation>
        <location evidence="1">Nucleus</location>
    </subcellularLocation>
</comment>
<dbReference type="OrthoDB" id="27483at2759"/>
<reference evidence="5 6" key="1">
    <citation type="journal article" date="2015" name="Genome Biol. Evol.">
        <title>Phylogenomic analyses indicate that early fungi evolved digesting cell walls of algal ancestors of land plants.</title>
        <authorList>
            <person name="Chang Y."/>
            <person name="Wang S."/>
            <person name="Sekimoto S."/>
            <person name="Aerts A.L."/>
            <person name="Choi C."/>
            <person name="Clum A."/>
            <person name="LaButti K.M."/>
            <person name="Lindquist E.A."/>
            <person name="Yee Ngan C."/>
            <person name="Ohm R.A."/>
            <person name="Salamov A.A."/>
            <person name="Grigoriev I.V."/>
            <person name="Spatafora J.W."/>
            <person name="Berbee M.L."/>
        </authorList>
    </citation>
    <scope>NUCLEOTIDE SEQUENCE [LARGE SCALE GENOMIC DNA]</scope>
    <source>
        <strain evidence="5 6">NRRL 1564</strain>
    </source>
</reference>
<gene>
    <name evidence="5" type="ORF">COEREDRAFT_39888</name>
</gene>
<proteinExistence type="predicted"/>
<evidence type="ECO:0000313" key="5">
    <source>
        <dbReference type="EMBL" id="PIA18185.1"/>
    </source>
</evidence>
<dbReference type="SUPFAM" id="SSF48371">
    <property type="entry name" value="ARM repeat"/>
    <property type="match status" value="1"/>
</dbReference>
<dbReference type="InterPro" id="IPR011993">
    <property type="entry name" value="PH-like_dom_sf"/>
</dbReference>
<dbReference type="GO" id="GO:0006974">
    <property type="term" value="P:DNA damage response"/>
    <property type="evidence" value="ECO:0007669"/>
    <property type="project" value="TreeGrafter"/>
</dbReference>
<dbReference type="Gene3D" id="2.30.29.30">
    <property type="entry name" value="Pleckstrin-homology domain (PH domain)/Phosphotyrosine-binding domain (PTB)"/>
    <property type="match status" value="1"/>
</dbReference>
<feature type="domain" description="PP4R3 EVH1-like" evidence="4">
    <location>
        <begin position="9"/>
        <end position="96"/>
    </location>
</feature>
<keyword evidence="6" id="KW-1185">Reference proteome</keyword>
<dbReference type="AlphaFoldDB" id="A0A2G5BGQ2"/>
<dbReference type="GO" id="GO:0005654">
    <property type="term" value="C:nucleoplasm"/>
    <property type="evidence" value="ECO:0007669"/>
    <property type="project" value="TreeGrafter"/>
</dbReference>
<dbReference type="STRING" id="763665.A0A2G5BGQ2"/>